<keyword evidence="3" id="KW-1185">Reference proteome</keyword>
<accession>A0ABD1AVE3</accession>
<dbReference type="Proteomes" id="UP001558713">
    <property type="component" value="Unassembled WGS sequence"/>
</dbReference>
<dbReference type="InterPro" id="IPR004312">
    <property type="entry name" value="ATHILA_Orf1_C"/>
</dbReference>
<reference evidence="2 3" key="1">
    <citation type="submission" date="2024-04" db="EMBL/GenBank/DDBJ databases">
        <title>Genome assembly C_amara_ONT_v2.</title>
        <authorList>
            <person name="Yant L."/>
            <person name="Moore C."/>
            <person name="Slenker M."/>
        </authorList>
    </citation>
    <scope>NUCLEOTIDE SEQUENCE [LARGE SCALE GENOMIC DNA]</scope>
    <source>
        <tissue evidence="2">Leaf</tissue>
    </source>
</reference>
<sequence>MFYNAWLGVDIQPTRLADSCAVRRMGIKDDVTKLIMKIGLGTIATTRYDLFPDLVRQFLATVRVYYENETVKTVQEGTLTFLIRGVRYRLPLRDLYELYGFDPDLTGVALPAQFLDANVIWSYFGTGRYDSKTSTQTDIRHPVLRYVAQFIGEMEPGKMRMSEMILLYYAIGDLCEDGCEWPELDRNINLGAIFAHHLVSLKTKTFLGRGTKRESVGSLLTPIFCDGYVLSKECALDQERVDLVFQDSCRVSHDSATTAGAYSDYRGPEPAAFRAGFPPPPHGTTSSTPQGSFFFRTSYYCGGCPDTRPCWRSASAVRSLRDSSVRASSCSGNTHGDCCHSEVCSG</sequence>
<gene>
    <name evidence="2" type="ORF">V5N11_030335</name>
</gene>
<name>A0ABD1AVE3_CARAN</name>
<proteinExistence type="predicted"/>
<protein>
    <recommendedName>
        <fullName evidence="1">Arabidopsis retrotransposon Orf1 C-terminal domain-containing protein</fullName>
    </recommendedName>
</protein>
<dbReference type="EMBL" id="JBANAX010000393">
    <property type="protein sequence ID" value="KAL1210702.1"/>
    <property type="molecule type" value="Genomic_DNA"/>
</dbReference>
<organism evidence="2 3">
    <name type="scientific">Cardamine amara subsp. amara</name>
    <dbReference type="NCBI Taxonomy" id="228776"/>
    <lineage>
        <taxon>Eukaryota</taxon>
        <taxon>Viridiplantae</taxon>
        <taxon>Streptophyta</taxon>
        <taxon>Embryophyta</taxon>
        <taxon>Tracheophyta</taxon>
        <taxon>Spermatophyta</taxon>
        <taxon>Magnoliopsida</taxon>
        <taxon>eudicotyledons</taxon>
        <taxon>Gunneridae</taxon>
        <taxon>Pentapetalae</taxon>
        <taxon>rosids</taxon>
        <taxon>malvids</taxon>
        <taxon>Brassicales</taxon>
        <taxon>Brassicaceae</taxon>
        <taxon>Cardamineae</taxon>
        <taxon>Cardamine</taxon>
    </lineage>
</organism>
<dbReference type="Pfam" id="PF03078">
    <property type="entry name" value="ATHILA"/>
    <property type="match status" value="1"/>
</dbReference>
<evidence type="ECO:0000313" key="3">
    <source>
        <dbReference type="Proteomes" id="UP001558713"/>
    </source>
</evidence>
<dbReference type="AlphaFoldDB" id="A0ABD1AVE3"/>
<evidence type="ECO:0000259" key="1">
    <source>
        <dbReference type="Pfam" id="PF03078"/>
    </source>
</evidence>
<comment type="caution">
    <text evidence="2">The sequence shown here is derived from an EMBL/GenBank/DDBJ whole genome shotgun (WGS) entry which is preliminary data.</text>
</comment>
<evidence type="ECO:0000313" key="2">
    <source>
        <dbReference type="EMBL" id="KAL1210702.1"/>
    </source>
</evidence>
<feature type="domain" description="Arabidopsis retrotransposon Orf1 C-terminal" evidence="1">
    <location>
        <begin position="12"/>
        <end position="253"/>
    </location>
</feature>